<dbReference type="Pfam" id="PF11917">
    <property type="entry name" value="DUF3435"/>
    <property type="match status" value="1"/>
</dbReference>
<reference evidence="1" key="1">
    <citation type="journal article" date="2020" name="Stud. Mycol.">
        <title>101 Dothideomycetes genomes: a test case for predicting lifestyles and emergence of pathogens.</title>
        <authorList>
            <person name="Haridas S."/>
            <person name="Albert R."/>
            <person name="Binder M."/>
            <person name="Bloem J."/>
            <person name="Labutti K."/>
            <person name="Salamov A."/>
            <person name="Andreopoulos B."/>
            <person name="Baker S."/>
            <person name="Barry K."/>
            <person name="Bills G."/>
            <person name="Bluhm B."/>
            <person name="Cannon C."/>
            <person name="Castanera R."/>
            <person name="Culley D."/>
            <person name="Daum C."/>
            <person name="Ezra D."/>
            <person name="Gonzalez J."/>
            <person name="Henrissat B."/>
            <person name="Kuo A."/>
            <person name="Liang C."/>
            <person name="Lipzen A."/>
            <person name="Lutzoni F."/>
            <person name="Magnuson J."/>
            <person name="Mondo S."/>
            <person name="Nolan M."/>
            <person name="Ohm R."/>
            <person name="Pangilinan J."/>
            <person name="Park H.-J."/>
            <person name="Ramirez L."/>
            <person name="Alfaro M."/>
            <person name="Sun H."/>
            <person name="Tritt A."/>
            <person name="Yoshinaga Y."/>
            <person name="Zwiers L.-H."/>
            <person name="Turgeon B."/>
            <person name="Goodwin S."/>
            <person name="Spatafora J."/>
            <person name="Crous P."/>
            <person name="Grigoriev I."/>
        </authorList>
    </citation>
    <scope>NUCLEOTIDE SEQUENCE</scope>
    <source>
        <strain evidence="1">CBS 122681</strain>
    </source>
</reference>
<dbReference type="EMBL" id="MU004699">
    <property type="protein sequence ID" value="KAF2647078.1"/>
    <property type="molecule type" value="Genomic_DNA"/>
</dbReference>
<dbReference type="AlphaFoldDB" id="A0A6A6SL19"/>
<dbReference type="InterPro" id="IPR021842">
    <property type="entry name" value="DUF3435"/>
</dbReference>
<protein>
    <submittedName>
        <fullName evidence="1">Uncharacterized protein</fullName>
    </submittedName>
</protein>
<dbReference type="Proteomes" id="UP000799324">
    <property type="component" value="Unassembled WGS sequence"/>
</dbReference>
<name>A0A6A6SL19_9PLEO</name>
<gene>
    <name evidence="1" type="ORF">K491DRAFT_763865</name>
</gene>
<evidence type="ECO:0000313" key="1">
    <source>
        <dbReference type="EMBL" id="KAF2647078.1"/>
    </source>
</evidence>
<dbReference type="PANTHER" id="PTHR37535:SF2">
    <property type="entry name" value="FINGER DOMAIN PROTEIN, PUTATIVE (AFU_ORTHOLOGUE AFUA_6G09300)-RELATED"/>
    <property type="match status" value="1"/>
</dbReference>
<organism evidence="1 2">
    <name type="scientific">Lophiostoma macrostomum CBS 122681</name>
    <dbReference type="NCBI Taxonomy" id="1314788"/>
    <lineage>
        <taxon>Eukaryota</taxon>
        <taxon>Fungi</taxon>
        <taxon>Dikarya</taxon>
        <taxon>Ascomycota</taxon>
        <taxon>Pezizomycotina</taxon>
        <taxon>Dothideomycetes</taxon>
        <taxon>Pleosporomycetidae</taxon>
        <taxon>Pleosporales</taxon>
        <taxon>Lophiostomataceae</taxon>
        <taxon>Lophiostoma</taxon>
    </lineage>
</organism>
<accession>A0A6A6SL19</accession>
<evidence type="ECO:0000313" key="2">
    <source>
        <dbReference type="Proteomes" id="UP000799324"/>
    </source>
</evidence>
<proteinExistence type="predicted"/>
<dbReference type="OrthoDB" id="4485682at2759"/>
<keyword evidence="2" id="KW-1185">Reference proteome</keyword>
<dbReference type="PANTHER" id="PTHR37535">
    <property type="entry name" value="FLUG DOMAIN PROTEIN"/>
    <property type="match status" value="1"/>
</dbReference>
<sequence length="233" mass="26787">MAPPPSGPACDSNSESACQDGYLTDATSTTSIPPEYYIEQWQNGDELEYLKQDYSPGTTVLLDRTEEQWHQFAKYIRQGPIKLYKGIRLNLLRAFFDWLLNQKTGRGGRRLRGTKYRSYLGTYWKLYRLVFDRATGDKINGQINRSMQKVLCKLATKHGLREFGREKPCIRPQALLELRYKHIDASIVRDKGGGPDRFLLEFGFEFTKNFLGAKDVYGYRARGFGLSAIKICD</sequence>